<feature type="transmembrane region" description="Helical" evidence="6">
    <location>
        <begin position="311"/>
        <end position="331"/>
    </location>
</feature>
<evidence type="ECO:0000256" key="6">
    <source>
        <dbReference type="SAM" id="Phobius"/>
    </source>
</evidence>
<reference evidence="8 9" key="1">
    <citation type="submission" date="2019-07" db="EMBL/GenBank/DDBJ databases">
        <title>Caenimonas sedimenti sp. nov., isolated from activated sludge.</title>
        <authorList>
            <person name="Xu J."/>
        </authorList>
    </citation>
    <scope>NUCLEOTIDE SEQUENCE [LARGE SCALE GENOMIC DNA]</scope>
    <source>
        <strain evidence="8 9">HX-9-20</strain>
    </source>
</reference>
<keyword evidence="4 6" id="KW-0472">Membrane</keyword>
<sequence>MNSLFFVFLLAGAVFKNDIADFALSEWYSDISWPPVVVLLKQSSYLWLTVAATITLRLLFKGSKFRIRRNDLALVLILTAMTAALRGGFYSIELGVKILIGAGLLAMIVLATNIMIARDGMLRYGDDLVRGLLWFSRIFIVLNFGMLLFGYGIVLGNPRFFGSAAHPNFLAVQLTVCAIVLFSAVYSDKLRRSWPNWLLIFASLYLLVATGSRTGLLMTSLGVGLYVLCRSRFKLAVLLWVAIALAIFLAAILSIVPADLLLSFDRGEVGLDTRSEAWGFLLGLIASEPIFGHGLVTFYSENSYLRGLANYGLVYFVPFVFVAVVSTIRLWKTARASEYKPIFTMMFCLHVSLLTGAMLEGYLIDLLSLPVFMYVITSTFIAGRSAGNSMRRSPMKSKDFGTVLHH</sequence>
<keyword evidence="3 6" id="KW-1133">Transmembrane helix</keyword>
<feature type="transmembrane region" description="Helical" evidence="6">
    <location>
        <begin position="233"/>
        <end position="256"/>
    </location>
</feature>
<feature type="transmembrane region" description="Helical" evidence="6">
    <location>
        <begin position="343"/>
        <end position="363"/>
    </location>
</feature>
<name>A0A562ZVF8_9BURK</name>
<evidence type="ECO:0000313" key="8">
    <source>
        <dbReference type="EMBL" id="TWO72295.1"/>
    </source>
</evidence>
<dbReference type="GO" id="GO:0016020">
    <property type="term" value="C:membrane"/>
    <property type="evidence" value="ECO:0007669"/>
    <property type="project" value="UniProtKB-SubCell"/>
</dbReference>
<protein>
    <recommendedName>
        <fullName evidence="7">O-antigen ligase-related domain-containing protein</fullName>
    </recommendedName>
</protein>
<comment type="caution">
    <text evidence="8">The sequence shown here is derived from an EMBL/GenBank/DDBJ whole genome shotgun (WGS) entry which is preliminary data.</text>
</comment>
<feature type="region of interest" description="Disordered" evidence="5">
    <location>
        <begin position="386"/>
        <end position="406"/>
    </location>
</feature>
<proteinExistence type="predicted"/>
<keyword evidence="2 6" id="KW-0812">Transmembrane</keyword>
<accession>A0A562ZVF8</accession>
<evidence type="ECO:0000256" key="5">
    <source>
        <dbReference type="SAM" id="MobiDB-lite"/>
    </source>
</evidence>
<feature type="domain" description="O-antigen ligase-related" evidence="7">
    <location>
        <begin position="199"/>
        <end position="302"/>
    </location>
</feature>
<evidence type="ECO:0000256" key="4">
    <source>
        <dbReference type="ARBA" id="ARBA00023136"/>
    </source>
</evidence>
<dbReference type="RefSeq" id="WP_145892073.1">
    <property type="nucleotide sequence ID" value="NZ_VOBQ01000004.1"/>
</dbReference>
<feature type="transmembrane region" description="Helical" evidence="6">
    <location>
        <begin position="44"/>
        <end position="60"/>
    </location>
</feature>
<dbReference type="EMBL" id="VOBQ01000004">
    <property type="protein sequence ID" value="TWO72295.1"/>
    <property type="molecule type" value="Genomic_DNA"/>
</dbReference>
<feature type="transmembrane region" description="Helical" evidence="6">
    <location>
        <begin position="98"/>
        <end position="117"/>
    </location>
</feature>
<feature type="transmembrane region" description="Helical" evidence="6">
    <location>
        <begin position="138"/>
        <end position="156"/>
    </location>
</feature>
<evidence type="ECO:0000256" key="1">
    <source>
        <dbReference type="ARBA" id="ARBA00004141"/>
    </source>
</evidence>
<feature type="transmembrane region" description="Helical" evidence="6">
    <location>
        <begin position="198"/>
        <end position="227"/>
    </location>
</feature>
<dbReference type="Proteomes" id="UP000318199">
    <property type="component" value="Unassembled WGS sequence"/>
</dbReference>
<gene>
    <name evidence="8" type="ORF">FN976_06210</name>
</gene>
<dbReference type="OrthoDB" id="797472at2"/>
<feature type="transmembrane region" description="Helical" evidence="6">
    <location>
        <begin position="72"/>
        <end position="92"/>
    </location>
</feature>
<feature type="transmembrane region" description="Helical" evidence="6">
    <location>
        <begin position="168"/>
        <end position="186"/>
    </location>
</feature>
<organism evidence="8 9">
    <name type="scientific">Caenimonas sedimenti</name>
    <dbReference type="NCBI Taxonomy" id="2596921"/>
    <lineage>
        <taxon>Bacteria</taxon>
        <taxon>Pseudomonadati</taxon>
        <taxon>Pseudomonadota</taxon>
        <taxon>Betaproteobacteria</taxon>
        <taxon>Burkholderiales</taxon>
        <taxon>Comamonadaceae</taxon>
        <taxon>Caenimonas</taxon>
    </lineage>
</organism>
<comment type="subcellular location">
    <subcellularLocation>
        <location evidence="1">Membrane</location>
        <topology evidence="1">Multi-pass membrane protein</topology>
    </subcellularLocation>
</comment>
<evidence type="ECO:0000259" key="7">
    <source>
        <dbReference type="Pfam" id="PF04932"/>
    </source>
</evidence>
<dbReference type="AlphaFoldDB" id="A0A562ZVF8"/>
<dbReference type="Pfam" id="PF04932">
    <property type="entry name" value="Wzy_C"/>
    <property type="match status" value="1"/>
</dbReference>
<keyword evidence="9" id="KW-1185">Reference proteome</keyword>
<evidence type="ECO:0000256" key="2">
    <source>
        <dbReference type="ARBA" id="ARBA00022692"/>
    </source>
</evidence>
<feature type="transmembrane region" description="Helical" evidence="6">
    <location>
        <begin position="277"/>
        <end position="299"/>
    </location>
</feature>
<evidence type="ECO:0000256" key="3">
    <source>
        <dbReference type="ARBA" id="ARBA00022989"/>
    </source>
</evidence>
<evidence type="ECO:0000313" key="9">
    <source>
        <dbReference type="Proteomes" id="UP000318199"/>
    </source>
</evidence>
<dbReference type="InterPro" id="IPR007016">
    <property type="entry name" value="O-antigen_ligase-rel_domated"/>
</dbReference>
<feature type="transmembrane region" description="Helical" evidence="6">
    <location>
        <begin position="369"/>
        <end position="387"/>
    </location>
</feature>